<evidence type="ECO:0000313" key="2">
    <source>
        <dbReference type="Proteomes" id="UP000515663"/>
    </source>
</evidence>
<sequence>MTLSFLAAHMAAEINAHDWSDAPYRFDRAGHRREKDTPSRRSGLALTADETQLVKANAAMVAAQVIGYLEGESFDPHEFALMAGVSREIRLTARGQRSGSIDAALRKDNGCFDTPGSTLRHVDGLAYSLEDAMAGVLRFPEGDAHSLSARTSVTLFFKGQCYGHGVVSRVELRHGWQVVVWDRYTTYAIPR</sequence>
<dbReference type="AlphaFoldDB" id="A0A7D7RBK9"/>
<dbReference type="RefSeq" id="WP_219850535.1">
    <property type="nucleotide sequence ID" value="NZ_CP059491.1"/>
</dbReference>
<proteinExistence type="predicted"/>
<dbReference type="Proteomes" id="UP000515663">
    <property type="component" value="Chromosome"/>
</dbReference>
<evidence type="ECO:0000313" key="1">
    <source>
        <dbReference type="EMBL" id="QMT02170.1"/>
    </source>
</evidence>
<keyword evidence="2" id="KW-1185">Reference proteome</keyword>
<dbReference type="EMBL" id="CP059491">
    <property type="protein sequence ID" value="QMT02170.1"/>
    <property type="molecule type" value="Genomic_DNA"/>
</dbReference>
<gene>
    <name evidence="1" type="ORF">H1R19_03030</name>
</gene>
<name>A0A7D7RBK9_9ACTN</name>
<organism evidence="1 2">
    <name type="scientific">Gordonia jinghuaiqii</name>
    <dbReference type="NCBI Taxonomy" id="2758710"/>
    <lineage>
        <taxon>Bacteria</taxon>
        <taxon>Bacillati</taxon>
        <taxon>Actinomycetota</taxon>
        <taxon>Actinomycetes</taxon>
        <taxon>Mycobacteriales</taxon>
        <taxon>Gordoniaceae</taxon>
        <taxon>Gordonia</taxon>
    </lineage>
</organism>
<dbReference type="KEGG" id="gji:H1R19_03030"/>
<accession>A0A7D7RBK9</accession>
<reference evidence="2" key="1">
    <citation type="submission" date="2020-07" db="EMBL/GenBank/DDBJ databases">
        <title>novel species isolated from the respiratory tract of Marmot.</title>
        <authorList>
            <person name="Zhang G."/>
        </authorList>
    </citation>
    <scope>NUCLEOTIDE SEQUENCE [LARGE SCALE GENOMIC DNA]</scope>
    <source>
        <strain evidence="2">686</strain>
    </source>
</reference>
<protein>
    <submittedName>
        <fullName evidence="1">Uncharacterized protein</fullName>
    </submittedName>
</protein>